<sequence length="376" mass="42846">GFMYVLTLLVVASSTVFTYQKAVTNVTTINTSIDKFTTTNAVTINLEQNEDDQQKALEQGNQEHISGTTVKVPIINTLIDHVTKAKNTKLGLRINKIHQMDKNETSENVAEVNSTKNPSENMKEIAALSMETQKTIANYFDSIAENILKQLYAVFVNEESSLNDIKIVLDKFIVVLNESQRNQFDEILSNLESIVALRKKLFSKLSAKAKEAIKRVDASRMDEISTLMKLDYPTRVEVISYYKKIADIKNALMSKVRHLRHDVLESKERNNEHDIDESDEAVKKDREIHSLITPSASLEHEKNTTVETKQYPNEEKTKDRKKFKVNDGIEHKIDENSVDRSEKPRKTSDEEEKKNDNDGAENAVVHKVNQKHKSAE</sequence>
<keyword evidence="3" id="KW-1185">Reference proteome</keyword>
<feature type="signal peptide" evidence="2">
    <location>
        <begin position="1"/>
        <end position="18"/>
    </location>
</feature>
<evidence type="ECO:0000313" key="3">
    <source>
        <dbReference type="Proteomes" id="UP000887569"/>
    </source>
</evidence>
<feature type="compositionally biased region" description="Basic and acidic residues" evidence="1">
    <location>
        <begin position="264"/>
        <end position="273"/>
    </location>
</feature>
<keyword evidence="2" id="KW-0732">Signal</keyword>
<feature type="compositionally biased region" description="Basic and acidic residues" evidence="1">
    <location>
        <begin position="280"/>
        <end position="289"/>
    </location>
</feature>
<dbReference type="Proteomes" id="UP000887569">
    <property type="component" value="Unplaced"/>
</dbReference>
<accession>A0A914ZT06</accession>
<reference evidence="4" key="1">
    <citation type="submission" date="2022-11" db="UniProtKB">
        <authorList>
            <consortium name="WormBaseParasite"/>
        </authorList>
    </citation>
    <scope>IDENTIFICATION</scope>
</reference>
<feature type="region of interest" description="Disordered" evidence="1">
    <location>
        <begin position="264"/>
        <end position="376"/>
    </location>
</feature>
<dbReference type="AlphaFoldDB" id="A0A914ZT06"/>
<dbReference type="WBParaSite" id="PgB20_g006_t01">
    <property type="protein sequence ID" value="PgB20_g006_t01"/>
    <property type="gene ID" value="PgB20_g006"/>
</dbReference>
<evidence type="ECO:0000313" key="4">
    <source>
        <dbReference type="WBParaSite" id="PgB20_g006_t01"/>
    </source>
</evidence>
<feature type="chain" id="PRO_5036919260" evidence="2">
    <location>
        <begin position="19"/>
        <end position="376"/>
    </location>
</feature>
<organism evidence="3 4">
    <name type="scientific">Parascaris univalens</name>
    <name type="common">Nematode worm</name>
    <dbReference type="NCBI Taxonomy" id="6257"/>
    <lineage>
        <taxon>Eukaryota</taxon>
        <taxon>Metazoa</taxon>
        <taxon>Ecdysozoa</taxon>
        <taxon>Nematoda</taxon>
        <taxon>Chromadorea</taxon>
        <taxon>Rhabditida</taxon>
        <taxon>Spirurina</taxon>
        <taxon>Ascaridomorpha</taxon>
        <taxon>Ascaridoidea</taxon>
        <taxon>Ascarididae</taxon>
        <taxon>Parascaris</taxon>
    </lineage>
</organism>
<name>A0A914ZT06_PARUN</name>
<proteinExistence type="predicted"/>
<evidence type="ECO:0000256" key="2">
    <source>
        <dbReference type="SAM" id="SignalP"/>
    </source>
</evidence>
<protein>
    <submittedName>
        <fullName evidence="4">Uncharacterized protein</fullName>
    </submittedName>
</protein>
<evidence type="ECO:0000256" key="1">
    <source>
        <dbReference type="SAM" id="MobiDB-lite"/>
    </source>
</evidence>
<feature type="compositionally biased region" description="Basic and acidic residues" evidence="1">
    <location>
        <begin position="312"/>
        <end position="357"/>
    </location>
</feature>